<evidence type="ECO:0000256" key="1">
    <source>
        <dbReference type="SAM" id="MobiDB-lite"/>
    </source>
</evidence>
<feature type="compositionally biased region" description="Polar residues" evidence="1">
    <location>
        <begin position="57"/>
        <end position="66"/>
    </location>
</feature>
<dbReference type="AlphaFoldDB" id="A0A2Z3H662"/>
<feature type="compositionally biased region" description="Low complexity" evidence="1">
    <location>
        <begin position="117"/>
        <end position="127"/>
    </location>
</feature>
<feature type="compositionally biased region" description="Pro residues" evidence="1">
    <location>
        <begin position="143"/>
        <end position="171"/>
    </location>
</feature>
<reference evidence="2 3" key="1">
    <citation type="submission" date="2018-01" db="EMBL/GenBank/DDBJ databases">
        <title>G. obscuriglobus.</title>
        <authorList>
            <person name="Franke J."/>
            <person name="Blomberg W."/>
            <person name="Selmecki A."/>
        </authorList>
    </citation>
    <scope>NUCLEOTIDE SEQUENCE [LARGE SCALE GENOMIC DNA]</scope>
    <source>
        <strain evidence="2 3">DSM 5831</strain>
    </source>
</reference>
<protein>
    <submittedName>
        <fullName evidence="2">Uncharacterized protein</fullName>
    </submittedName>
</protein>
<feature type="region of interest" description="Disordered" evidence="1">
    <location>
        <begin position="29"/>
        <end position="174"/>
    </location>
</feature>
<keyword evidence="3" id="KW-1185">Reference proteome</keyword>
<dbReference type="EMBL" id="CP025958">
    <property type="protein sequence ID" value="AWM38605.1"/>
    <property type="molecule type" value="Genomic_DNA"/>
</dbReference>
<name>A0A2Z3H662_9BACT</name>
<accession>A0A2Z3H662</accession>
<feature type="compositionally biased region" description="Low complexity" evidence="1">
    <location>
        <begin position="34"/>
        <end position="48"/>
    </location>
</feature>
<proteinExistence type="predicted"/>
<gene>
    <name evidence="2" type="ORF">C1280_17520</name>
</gene>
<sequence>MFEDRNAPSSLLLDDPLLPYEGSVLSTAKVMSEPAPTTPAATAEPITDPTKEPAPTPTDSSQTQVGPTPIGITPVLDDLTDILVPNPISPPVLFDPLPVPVLPPVDQSPTAPPVSPTPASVEPTPVADPIATPTPISIDTTPAPSPAPTPAPTPTPVPGPTPTPDPTPVPDPGESIAVEVDEFESVIYDGSQTGHYPPELPGNDSAEAIVAGLAQPVAAPTSTNLKMDQVADKMLGVYGSKEAANAELKRRGLTVGNKAIYNDIDQLKSANIKDKLRFIEMGQTTVNKNPQIMAYFMWGQDISLPNYNGTVIQTFEFETKAWATGQNNPVVTNEVQ</sequence>
<evidence type="ECO:0000313" key="2">
    <source>
        <dbReference type="EMBL" id="AWM38605.1"/>
    </source>
</evidence>
<organism evidence="2 3">
    <name type="scientific">Gemmata obscuriglobus</name>
    <dbReference type="NCBI Taxonomy" id="114"/>
    <lineage>
        <taxon>Bacteria</taxon>
        <taxon>Pseudomonadati</taxon>
        <taxon>Planctomycetota</taxon>
        <taxon>Planctomycetia</taxon>
        <taxon>Gemmatales</taxon>
        <taxon>Gemmataceae</taxon>
        <taxon>Gemmata</taxon>
    </lineage>
</organism>
<evidence type="ECO:0000313" key="3">
    <source>
        <dbReference type="Proteomes" id="UP000245802"/>
    </source>
</evidence>
<dbReference type="KEGG" id="gog:C1280_17520"/>
<dbReference type="RefSeq" id="WP_085948106.1">
    <property type="nucleotide sequence ID" value="NZ_CP025958.1"/>
</dbReference>
<dbReference type="Proteomes" id="UP000245802">
    <property type="component" value="Chromosome"/>
</dbReference>